<sequence>MLPVVPGGGWALIRAAAHADEAAGALHAMAHADEAAGAAQAAARGTIAEEIAQQLPRGGTYKLIDQRTGEVRYVGRTRDLARREAEHARDPDKAGLYFEVDWRTDDYRVMRGREQMLYEQYQPDKNRLRPISPRNPHRSQYLEAARQFEASRGQE</sequence>
<dbReference type="Proteomes" id="UP000002008">
    <property type="component" value="Chromosome"/>
</dbReference>
<evidence type="ECO:0000313" key="3">
    <source>
        <dbReference type="Proteomes" id="UP000002008"/>
    </source>
</evidence>
<gene>
    <name evidence="2" type="ordered locus">Caur_3704</name>
</gene>
<organism evidence="2 3">
    <name type="scientific">Chloroflexus aurantiacus (strain ATCC 29366 / DSM 635 / J-10-fl)</name>
    <dbReference type="NCBI Taxonomy" id="324602"/>
    <lineage>
        <taxon>Bacteria</taxon>
        <taxon>Bacillati</taxon>
        <taxon>Chloroflexota</taxon>
        <taxon>Chloroflexia</taxon>
        <taxon>Chloroflexales</taxon>
        <taxon>Chloroflexineae</taxon>
        <taxon>Chloroflexaceae</taxon>
        <taxon>Chloroflexus</taxon>
    </lineage>
</organism>
<dbReference type="KEGG" id="cau:Caur_3704"/>
<accession>A9WB89</accession>
<keyword evidence="3" id="KW-1185">Reference proteome</keyword>
<dbReference type="InterPro" id="IPR035901">
    <property type="entry name" value="GIY-YIG_endonuc_sf"/>
</dbReference>
<dbReference type="HOGENOM" id="CLU_1692361_0_0_0"/>
<feature type="region of interest" description="Disordered" evidence="1">
    <location>
        <begin position="120"/>
        <end position="140"/>
    </location>
</feature>
<dbReference type="STRING" id="324602.Caur_3704"/>
<dbReference type="EnsemblBacteria" id="ABY36882">
    <property type="protein sequence ID" value="ABY36882"/>
    <property type="gene ID" value="Caur_3704"/>
</dbReference>
<evidence type="ECO:0000256" key="1">
    <source>
        <dbReference type="SAM" id="MobiDB-lite"/>
    </source>
</evidence>
<dbReference type="SUPFAM" id="SSF82771">
    <property type="entry name" value="GIY-YIG endonuclease"/>
    <property type="match status" value="1"/>
</dbReference>
<dbReference type="AlphaFoldDB" id="A9WB89"/>
<dbReference type="EMBL" id="CP000909">
    <property type="protein sequence ID" value="ABY36882.1"/>
    <property type="molecule type" value="Genomic_DNA"/>
</dbReference>
<reference evidence="3" key="1">
    <citation type="journal article" date="2011" name="BMC Genomics">
        <title>Complete genome sequence of the filamentous anoxygenic phototrophic bacterium Chloroflexus aurantiacus.</title>
        <authorList>
            <person name="Tang K.H."/>
            <person name="Barry K."/>
            <person name="Chertkov O."/>
            <person name="Dalin E."/>
            <person name="Han C.S."/>
            <person name="Hauser L.J."/>
            <person name="Honchak B.M."/>
            <person name="Karbach L.E."/>
            <person name="Land M.L."/>
            <person name="Lapidus A."/>
            <person name="Larimer F.W."/>
            <person name="Mikhailova N."/>
            <person name="Pitluck S."/>
            <person name="Pierson B.K."/>
            <person name="Blankenship R.E."/>
        </authorList>
    </citation>
    <scope>NUCLEOTIDE SEQUENCE [LARGE SCALE GENOMIC DNA]</scope>
    <source>
        <strain evidence="3">ATCC 29366 / DSM 635 / J-10-fl</strain>
    </source>
</reference>
<evidence type="ECO:0008006" key="4">
    <source>
        <dbReference type="Google" id="ProtNLM"/>
    </source>
</evidence>
<protein>
    <recommendedName>
        <fullName evidence="4">GIY-YIG domain-containing protein</fullName>
    </recommendedName>
</protein>
<dbReference type="InParanoid" id="A9WB89"/>
<evidence type="ECO:0000313" key="2">
    <source>
        <dbReference type="EMBL" id="ABY36882.1"/>
    </source>
</evidence>
<name>A9WB89_CHLAA</name>
<proteinExistence type="predicted"/>